<dbReference type="AlphaFoldDB" id="A0AAV6FTT0"/>
<evidence type="ECO:0000313" key="2">
    <source>
        <dbReference type="Proteomes" id="UP000823561"/>
    </source>
</evidence>
<comment type="caution">
    <text evidence="1">The sequence shown here is derived from an EMBL/GenBank/DDBJ whole genome shotgun (WGS) entry which is preliminary data.</text>
</comment>
<dbReference type="EMBL" id="JADWDJ010000021">
    <property type="protein sequence ID" value="KAG5263771.1"/>
    <property type="molecule type" value="Genomic_DNA"/>
</dbReference>
<evidence type="ECO:0000313" key="1">
    <source>
        <dbReference type="EMBL" id="KAG5263771.1"/>
    </source>
</evidence>
<reference evidence="1" key="1">
    <citation type="submission" date="2020-10" db="EMBL/GenBank/DDBJ databases">
        <title>Chromosome-scale genome assembly of the Allis shad, Alosa alosa.</title>
        <authorList>
            <person name="Margot Z."/>
            <person name="Christophe K."/>
            <person name="Cabau C."/>
            <person name="Louis A."/>
            <person name="Berthelot C."/>
            <person name="Parey E."/>
            <person name="Roest Crollius H."/>
            <person name="Montfort J."/>
            <person name="Robinson-Rechavi M."/>
            <person name="Bucao C."/>
            <person name="Bouchez O."/>
            <person name="Gislard M."/>
            <person name="Lluch J."/>
            <person name="Milhes M."/>
            <person name="Lampietro C."/>
            <person name="Lopez Roques C."/>
            <person name="Donnadieu C."/>
            <person name="Braasch I."/>
            <person name="Desvignes T."/>
            <person name="Postlethwait J."/>
            <person name="Bobe J."/>
            <person name="Guiguen Y."/>
        </authorList>
    </citation>
    <scope>NUCLEOTIDE SEQUENCE</scope>
    <source>
        <strain evidence="1">M-15738</strain>
        <tissue evidence="1">Blood</tissue>
    </source>
</reference>
<proteinExistence type="predicted"/>
<dbReference type="Proteomes" id="UP000823561">
    <property type="component" value="Chromosome 21"/>
</dbReference>
<organism evidence="1 2">
    <name type="scientific">Alosa alosa</name>
    <name type="common">allis shad</name>
    <dbReference type="NCBI Taxonomy" id="278164"/>
    <lineage>
        <taxon>Eukaryota</taxon>
        <taxon>Metazoa</taxon>
        <taxon>Chordata</taxon>
        <taxon>Craniata</taxon>
        <taxon>Vertebrata</taxon>
        <taxon>Euteleostomi</taxon>
        <taxon>Actinopterygii</taxon>
        <taxon>Neopterygii</taxon>
        <taxon>Teleostei</taxon>
        <taxon>Clupei</taxon>
        <taxon>Clupeiformes</taxon>
        <taxon>Clupeoidei</taxon>
        <taxon>Clupeidae</taxon>
        <taxon>Alosa</taxon>
    </lineage>
</organism>
<name>A0AAV6FTT0_9TELE</name>
<accession>A0AAV6FTT0</accession>
<keyword evidence="2" id="KW-1185">Reference proteome</keyword>
<sequence>MLTLNPCKISNVIHHVSFVRILRLLESLEPGSTTVCWRHRLERMWDAGASGPGPARHWSSCCLRVSCQSVHSCCKLCW</sequence>
<protein>
    <submittedName>
        <fullName evidence="1">Uncharacterized protein</fullName>
    </submittedName>
</protein>
<gene>
    <name evidence="1" type="ORF">AALO_G00268380</name>
</gene>